<feature type="region of interest" description="Disordered" evidence="1">
    <location>
        <begin position="1"/>
        <end position="49"/>
    </location>
</feature>
<feature type="transmembrane region" description="Helical" evidence="2">
    <location>
        <begin position="162"/>
        <end position="186"/>
    </location>
</feature>
<dbReference type="EMBL" id="ML987200">
    <property type="protein sequence ID" value="KAF2245356.1"/>
    <property type="molecule type" value="Genomic_DNA"/>
</dbReference>
<name>A0A6A6I4W6_9PLEO</name>
<accession>A0A6A6I4W6</accession>
<evidence type="ECO:0000256" key="2">
    <source>
        <dbReference type="SAM" id="Phobius"/>
    </source>
</evidence>
<proteinExistence type="predicted"/>
<keyword evidence="2" id="KW-1133">Transmembrane helix</keyword>
<keyword evidence="4" id="KW-1185">Reference proteome</keyword>
<evidence type="ECO:0000256" key="1">
    <source>
        <dbReference type="SAM" id="MobiDB-lite"/>
    </source>
</evidence>
<feature type="transmembrane region" description="Helical" evidence="2">
    <location>
        <begin position="112"/>
        <end position="134"/>
    </location>
</feature>
<dbReference type="RefSeq" id="XP_033680360.1">
    <property type="nucleotide sequence ID" value="XM_033833718.1"/>
</dbReference>
<evidence type="ECO:0000313" key="4">
    <source>
        <dbReference type="Proteomes" id="UP000800094"/>
    </source>
</evidence>
<dbReference type="GeneID" id="54587048"/>
<feature type="transmembrane region" description="Helical" evidence="2">
    <location>
        <begin position="71"/>
        <end position="92"/>
    </location>
</feature>
<dbReference type="AlphaFoldDB" id="A0A6A6I4W6"/>
<gene>
    <name evidence="3" type="ORF">BU26DRAFT_567949</name>
</gene>
<organism evidence="3 4">
    <name type="scientific">Trematosphaeria pertusa</name>
    <dbReference type="NCBI Taxonomy" id="390896"/>
    <lineage>
        <taxon>Eukaryota</taxon>
        <taxon>Fungi</taxon>
        <taxon>Dikarya</taxon>
        <taxon>Ascomycota</taxon>
        <taxon>Pezizomycotina</taxon>
        <taxon>Dothideomycetes</taxon>
        <taxon>Pleosporomycetidae</taxon>
        <taxon>Pleosporales</taxon>
        <taxon>Massarineae</taxon>
        <taxon>Trematosphaeriaceae</taxon>
        <taxon>Trematosphaeria</taxon>
    </lineage>
</organism>
<protein>
    <submittedName>
        <fullName evidence="3">Uncharacterized protein</fullName>
    </submittedName>
</protein>
<dbReference type="Proteomes" id="UP000800094">
    <property type="component" value="Unassembled WGS sequence"/>
</dbReference>
<keyword evidence="2" id="KW-0472">Membrane</keyword>
<keyword evidence="2" id="KW-0812">Transmembrane</keyword>
<sequence length="214" mass="23918">MASVARQANADLRRRTTQPPPPPHHHDPPSLPDPKTTHPPCSPLPPFTTPWRLRSRNPSLASRLFTRLIELFLTSLAMILLPTLLQTLVHALSSIHDLMSRHARSPFDSTPWLQLSIGSLLLLAWHVCLIYLSYRHVSGEGETHSWARDVEDCTAWPRWKNIVLGGILHCVLVPAYLLCCLGVSALRLKARLDARDAPMMPAHAAVLDEVDGLR</sequence>
<reference evidence="3" key="1">
    <citation type="journal article" date="2020" name="Stud. Mycol.">
        <title>101 Dothideomycetes genomes: a test case for predicting lifestyles and emergence of pathogens.</title>
        <authorList>
            <person name="Haridas S."/>
            <person name="Albert R."/>
            <person name="Binder M."/>
            <person name="Bloem J."/>
            <person name="Labutti K."/>
            <person name="Salamov A."/>
            <person name="Andreopoulos B."/>
            <person name="Baker S."/>
            <person name="Barry K."/>
            <person name="Bills G."/>
            <person name="Bluhm B."/>
            <person name="Cannon C."/>
            <person name="Castanera R."/>
            <person name="Culley D."/>
            <person name="Daum C."/>
            <person name="Ezra D."/>
            <person name="Gonzalez J."/>
            <person name="Henrissat B."/>
            <person name="Kuo A."/>
            <person name="Liang C."/>
            <person name="Lipzen A."/>
            <person name="Lutzoni F."/>
            <person name="Magnuson J."/>
            <person name="Mondo S."/>
            <person name="Nolan M."/>
            <person name="Ohm R."/>
            <person name="Pangilinan J."/>
            <person name="Park H.-J."/>
            <person name="Ramirez L."/>
            <person name="Alfaro M."/>
            <person name="Sun H."/>
            <person name="Tritt A."/>
            <person name="Yoshinaga Y."/>
            <person name="Zwiers L.-H."/>
            <person name="Turgeon B."/>
            <person name="Goodwin S."/>
            <person name="Spatafora J."/>
            <person name="Crous P."/>
            <person name="Grigoriev I."/>
        </authorList>
    </citation>
    <scope>NUCLEOTIDE SEQUENCE</scope>
    <source>
        <strain evidence="3">CBS 122368</strain>
    </source>
</reference>
<evidence type="ECO:0000313" key="3">
    <source>
        <dbReference type="EMBL" id="KAF2245356.1"/>
    </source>
</evidence>